<dbReference type="AlphaFoldDB" id="A0AAN7R1J4"/>
<comment type="caution">
    <text evidence="3">The sequence shown here is derived from an EMBL/GenBank/DDBJ whole genome shotgun (WGS) entry which is preliminary data.</text>
</comment>
<dbReference type="GO" id="GO:0003723">
    <property type="term" value="F:RNA binding"/>
    <property type="evidence" value="ECO:0007669"/>
    <property type="project" value="UniProtKB-UniRule"/>
</dbReference>
<dbReference type="InterPro" id="IPR000504">
    <property type="entry name" value="RRM_dom"/>
</dbReference>
<dbReference type="Gene3D" id="3.30.70.330">
    <property type="match status" value="1"/>
</dbReference>
<dbReference type="InterPro" id="IPR035979">
    <property type="entry name" value="RBD_domain_sf"/>
</dbReference>
<evidence type="ECO:0000313" key="3">
    <source>
        <dbReference type="EMBL" id="KAK4786347.1"/>
    </source>
</evidence>
<dbReference type="PANTHER" id="PTHR32343:SF26">
    <property type="entry name" value="RNA-BINDING (RRM_RBD_RNP MOTIFS) FAMILY PROTEIN"/>
    <property type="match status" value="1"/>
</dbReference>
<evidence type="ECO:0000256" key="1">
    <source>
        <dbReference type="PROSITE-ProRule" id="PRU00176"/>
    </source>
</evidence>
<keyword evidence="1" id="KW-0694">RNA-binding</keyword>
<protein>
    <recommendedName>
        <fullName evidence="2">RRM domain-containing protein</fullName>
    </recommendedName>
</protein>
<proteinExistence type="predicted"/>
<evidence type="ECO:0000313" key="4">
    <source>
        <dbReference type="Proteomes" id="UP001346149"/>
    </source>
</evidence>
<name>A0AAN7R1J4_TRANT</name>
<feature type="domain" description="RRM" evidence="2">
    <location>
        <begin position="9"/>
        <end position="75"/>
    </location>
</feature>
<sequence>MMSSPGGGYAVEVTGLSPKATEKDLRDFFAFSGTIEDVEIIRSGEDACTAYVTFRDAYSQETAVLFSGATIVDQRVCITHWGHDEYELDLWDRHSSLRHNDETSSSGAQGGQFVSNPGEAIAMAQEVVKSMLAKGHMLSKDALAKAKAFDESHQVSASAINKVSDFAERTGLADKLFAGVEAIKSVDDKFHVTEITRSAVSATGRTAAGAATTVVNSSYFSKGALWLSDALNRAAQVAADLGSHGAQRVKRYK</sequence>
<dbReference type="SUPFAM" id="SSF54928">
    <property type="entry name" value="RNA-binding domain, RBD"/>
    <property type="match status" value="1"/>
</dbReference>
<dbReference type="SMART" id="SM00360">
    <property type="entry name" value="RRM"/>
    <property type="match status" value="1"/>
</dbReference>
<evidence type="ECO:0000259" key="2">
    <source>
        <dbReference type="PROSITE" id="PS50102"/>
    </source>
</evidence>
<dbReference type="EMBL" id="JAXQNO010000013">
    <property type="protein sequence ID" value="KAK4786347.1"/>
    <property type="molecule type" value="Genomic_DNA"/>
</dbReference>
<dbReference type="Proteomes" id="UP001346149">
    <property type="component" value="Unassembled WGS sequence"/>
</dbReference>
<dbReference type="PANTHER" id="PTHR32343">
    <property type="entry name" value="SERINE/ARGININE-RICH SPLICING FACTOR"/>
    <property type="match status" value="1"/>
</dbReference>
<dbReference type="CDD" id="cd12269">
    <property type="entry name" value="RRM_Vip1_like"/>
    <property type="match status" value="1"/>
</dbReference>
<dbReference type="PROSITE" id="PS50102">
    <property type="entry name" value="RRM"/>
    <property type="match status" value="1"/>
</dbReference>
<organism evidence="3 4">
    <name type="scientific">Trapa natans</name>
    <name type="common">Water chestnut</name>
    <dbReference type="NCBI Taxonomy" id="22666"/>
    <lineage>
        <taxon>Eukaryota</taxon>
        <taxon>Viridiplantae</taxon>
        <taxon>Streptophyta</taxon>
        <taxon>Embryophyta</taxon>
        <taxon>Tracheophyta</taxon>
        <taxon>Spermatophyta</taxon>
        <taxon>Magnoliopsida</taxon>
        <taxon>eudicotyledons</taxon>
        <taxon>Gunneridae</taxon>
        <taxon>Pentapetalae</taxon>
        <taxon>rosids</taxon>
        <taxon>malvids</taxon>
        <taxon>Myrtales</taxon>
        <taxon>Lythraceae</taxon>
        <taxon>Trapa</taxon>
    </lineage>
</organism>
<keyword evidence="4" id="KW-1185">Reference proteome</keyword>
<dbReference type="Pfam" id="PF00076">
    <property type="entry name" value="RRM_1"/>
    <property type="match status" value="1"/>
</dbReference>
<reference evidence="3 4" key="1">
    <citation type="journal article" date="2023" name="Hortic Res">
        <title>Pangenome of water caltrop reveals structural variations and asymmetric subgenome divergence after allopolyploidization.</title>
        <authorList>
            <person name="Zhang X."/>
            <person name="Chen Y."/>
            <person name="Wang L."/>
            <person name="Yuan Y."/>
            <person name="Fang M."/>
            <person name="Shi L."/>
            <person name="Lu R."/>
            <person name="Comes H.P."/>
            <person name="Ma Y."/>
            <person name="Chen Y."/>
            <person name="Huang G."/>
            <person name="Zhou Y."/>
            <person name="Zheng Z."/>
            <person name="Qiu Y."/>
        </authorList>
    </citation>
    <scope>NUCLEOTIDE SEQUENCE [LARGE SCALE GENOMIC DNA]</scope>
    <source>
        <strain evidence="3">F231</strain>
    </source>
</reference>
<gene>
    <name evidence="3" type="ORF">SAY86_003036</name>
</gene>
<accession>A0AAN7R1J4</accession>
<dbReference type="InterPro" id="IPR034360">
    <property type="entry name" value="Vip1-like_RRM_plant"/>
</dbReference>
<dbReference type="InterPro" id="IPR012677">
    <property type="entry name" value="Nucleotide-bd_a/b_plait_sf"/>
</dbReference>